<comment type="caution">
    <text evidence="8">The sequence shown here is derived from an EMBL/GenBank/DDBJ whole genome shotgun (WGS) entry which is preliminary data.</text>
</comment>
<feature type="transmembrane region" description="Helical" evidence="7">
    <location>
        <begin position="6"/>
        <end position="25"/>
    </location>
</feature>
<evidence type="ECO:0000313" key="8">
    <source>
        <dbReference type="EMBL" id="KAF9608029.1"/>
    </source>
</evidence>
<dbReference type="InterPro" id="IPR002259">
    <property type="entry name" value="Eqnu_transpt"/>
</dbReference>
<feature type="transmembrane region" description="Helical" evidence="7">
    <location>
        <begin position="67"/>
        <end position="91"/>
    </location>
</feature>
<organism evidence="8 9">
    <name type="scientific">Coptis chinensis</name>
    <dbReference type="NCBI Taxonomy" id="261450"/>
    <lineage>
        <taxon>Eukaryota</taxon>
        <taxon>Viridiplantae</taxon>
        <taxon>Streptophyta</taxon>
        <taxon>Embryophyta</taxon>
        <taxon>Tracheophyta</taxon>
        <taxon>Spermatophyta</taxon>
        <taxon>Magnoliopsida</taxon>
        <taxon>Ranunculales</taxon>
        <taxon>Ranunculaceae</taxon>
        <taxon>Coptidoideae</taxon>
        <taxon>Coptis</taxon>
    </lineage>
</organism>
<gene>
    <name evidence="8" type="ORF">IFM89_005179</name>
</gene>
<comment type="similarity">
    <text evidence="2">Belongs to the SLC29A/ENT transporter (TC 2.A.57) family.</text>
</comment>
<protein>
    <submittedName>
        <fullName evidence="8">Uncharacterized protein</fullName>
    </submittedName>
</protein>
<keyword evidence="5 7" id="KW-1133">Transmembrane helix</keyword>
<dbReference type="GO" id="GO:0005337">
    <property type="term" value="F:nucleoside transmembrane transporter activity"/>
    <property type="evidence" value="ECO:0007669"/>
    <property type="project" value="InterPro"/>
</dbReference>
<evidence type="ECO:0000256" key="3">
    <source>
        <dbReference type="ARBA" id="ARBA00022448"/>
    </source>
</evidence>
<dbReference type="PANTHER" id="PTHR10332">
    <property type="entry name" value="EQUILIBRATIVE NUCLEOSIDE TRANSPORTER"/>
    <property type="match status" value="1"/>
</dbReference>
<dbReference type="PANTHER" id="PTHR10332:SF30">
    <property type="entry name" value="EQUILIBRATIVE NUCLEOTIDE TRANSPORTER 2"/>
    <property type="match status" value="1"/>
</dbReference>
<evidence type="ECO:0000256" key="6">
    <source>
        <dbReference type="ARBA" id="ARBA00023136"/>
    </source>
</evidence>
<evidence type="ECO:0000256" key="5">
    <source>
        <dbReference type="ARBA" id="ARBA00022989"/>
    </source>
</evidence>
<evidence type="ECO:0000313" key="9">
    <source>
        <dbReference type="Proteomes" id="UP000631114"/>
    </source>
</evidence>
<feature type="non-terminal residue" evidence="8">
    <location>
        <position position="1"/>
    </location>
</feature>
<feature type="transmembrane region" description="Helical" evidence="7">
    <location>
        <begin position="37"/>
        <end position="55"/>
    </location>
</feature>
<keyword evidence="3" id="KW-0813">Transport</keyword>
<proteinExistence type="inferred from homology"/>
<comment type="subcellular location">
    <subcellularLocation>
        <location evidence="1">Membrane</location>
        <topology evidence="1">Multi-pass membrane protein</topology>
    </subcellularLocation>
</comment>
<dbReference type="Proteomes" id="UP000631114">
    <property type="component" value="Unassembled WGS sequence"/>
</dbReference>
<dbReference type="EMBL" id="JADFTS010000004">
    <property type="protein sequence ID" value="KAF9608029.1"/>
    <property type="molecule type" value="Genomic_DNA"/>
</dbReference>
<evidence type="ECO:0000256" key="1">
    <source>
        <dbReference type="ARBA" id="ARBA00004141"/>
    </source>
</evidence>
<sequence length="286" mass="32005">WYHPSRVLTLVYQPFALGTLAIFAYNEVDLATSGKKGGLRTFIAICAMSGAFGVADAHVQGGMIGDLSLMCPGVYSGFLLLHFSNGFLLLLYICKKSFILDLVCSHLLLICIRSYNFCLEINYKKRPLKILQMDFAWELIILCLEKTKIMRSMSVFAGKPCSRVVFCNLHGLRVLMCALYAFVFPKLPIVKHYRSKAASERSQTVTADLAAGGIQALPNEGVLTYPVLWKVFYDDKERPNRYLLAKEQISRPDAEDMEIIFGDVQEKSDNGPSLLDRAAGIFYSVN</sequence>
<name>A0A835I026_9MAGN</name>
<evidence type="ECO:0000256" key="7">
    <source>
        <dbReference type="SAM" id="Phobius"/>
    </source>
</evidence>
<reference evidence="8 9" key="1">
    <citation type="submission" date="2020-10" db="EMBL/GenBank/DDBJ databases">
        <title>The Coptis chinensis genome and diversification of protoberbering-type alkaloids.</title>
        <authorList>
            <person name="Wang B."/>
            <person name="Shu S."/>
            <person name="Song C."/>
            <person name="Liu Y."/>
        </authorList>
    </citation>
    <scope>NUCLEOTIDE SEQUENCE [LARGE SCALE GENOMIC DNA]</scope>
    <source>
        <strain evidence="8">HL-2020</strain>
        <tissue evidence="8">Leaf</tissue>
    </source>
</reference>
<evidence type="ECO:0000256" key="4">
    <source>
        <dbReference type="ARBA" id="ARBA00022692"/>
    </source>
</evidence>
<keyword evidence="4 7" id="KW-0812">Transmembrane</keyword>
<dbReference type="AlphaFoldDB" id="A0A835I026"/>
<keyword evidence="9" id="KW-1185">Reference proteome</keyword>
<accession>A0A835I026</accession>
<keyword evidence="6 7" id="KW-0472">Membrane</keyword>
<dbReference type="OrthoDB" id="1856718at2759"/>
<evidence type="ECO:0000256" key="2">
    <source>
        <dbReference type="ARBA" id="ARBA00007965"/>
    </source>
</evidence>
<dbReference type="GO" id="GO:0005886">
    <property type="term" value="C:plasma membrane"/>
    <property type="evidence" value="ECO:0007669"/>
    <property type="project" value="TreeGrafter"/>
</dbReference>